<evidence type="ECO:0000313" key="1">
    <source>
        <dbReference type="EMBL" id="MBR9650376.1"/>
    </source>
</evidence>
<accession>A0ABS5HN52</accession>
<dbReference type="Proteomes" id="UP001195941">
    <property type="component" value="Unassembled WGS sequence"/>
</dbReference>
<name>A0ABS5HN52_9RHOB</name>
<proteinExistence type="predicted"/>
<organism evidence="1 2">
    <name type="scientific">Thalassovita aquimarina</name>
    <dbReference type="NCBI Taxonomy" id="2785917"/>
    <lineage>
        <taxon>Bacteria</taxon>
        <taxon>Pseudomonadati</taxon>
        <taxon>Pseudomonadota</taxon>
        <taxon>Alphaproteobacteria</taxon>
        <taxon>Rhodobacterales</taxon>
        <taxon>Roseobacteraceae</taxon>
        <taxon>Thalassovita</taxon>
    </lineage>
</organism>
<sequence length="565" mass="63773">MKAQREDAPKVPLRSPDVVMRLARLGSAHQCRLSFMRSLMRRMKTENWSFERPVFDIDDKGVGVAVYSAKGPERTYSLVCFAHDLPADQRSDRVIAHAWDSTFTLFDGVPTADDIERLSRNVPKQEAGRVNQSEVSVSRANRSVRLFEHVVSRLAAGQQPDPEQIEAVGYLMRTTAVYGSGKLGAADREAIAGRPECAGPFMAEMLSVYLTRAYTLDLVEHMARSRSPDTAVALDPDLRRRFGVGNSTGLGLAPFIVNHPVLLNNWIAAREMALSRVRSLAHASADETASFRQMLARARINADEWRSEHPIQIEKLSWLRADLARLEEHVDTGALEGLDPWDRLYRWAEETLSVEGQEQLVSLMMEPYGDLVDDLATAMSADEAGAFHIDGAMSLERLREIVEDVYGWALQIDWQSSDSRARVWYTSEEKLEPRLGERFEEPVEPYEQPLAPGRDAARMFGDLTAWTGGNTVAAFLLRHPEHRHVVRRAQITARFPYAEIRDNTISAALLPIDLLRCKLAFFGATHFDPRSDRWVRITMFQDAPFPHELATCDADDWSYPHESEV</sequence>
<protein>
    <submittedName>
        <fullName evidence="1">Uncharacterized protein</fullName>
    </submittedName>
</protein>
<evidence type="ECO:0000313" key="2">
    <source>
        <dbReference type="Proteomes" id="UP001195941"/>
    </source>
</evidence>
<dbReference type="EMBL" id="JADMKU010000003">
    <property type="protein sequence ID" value="MBR9650376.1"/>
    <property type="molecule type" value="Genomic_DNA"/>
</dbReference>
<keyword evidence="2" id="KW-1185">Reference proteome</keyword>
<gene>
    <name evidence="1" type="ORF">IT775_04450</name>
</gene>
<comment type="caution">
    <text evidence="1">The sequence shown here is derived from an EMBL/GenBank/DDBJ whole genome shotgun (WGS) entry which is preliminary data.</text>
</comment>
<dbReference type="RefSeq" id="WP_212699896.1">
    <property type="nucleotide sequence ID" value="NZ_JADMKU010000003.1"/>
</dbReference>
<reference evidence="1 2" key="1">
    <citation type="journal article" date="2021" name="Arch. Microbiol.">
        <title>Thalassobius aquimarinus sp. nov., isolated from the Sea of Japan seashore.</title>
        <authorList>
            <person name="Kurilenko V.V."/>
            <person name="Romanenko L.A."/>
            <person name="Chernysheva N.Y."/>
            <person name="Velansky P.V."/>
            <person name="Tekutyeva L.A."/>
            <person name="Isaeva M.P."/>
            <person name="Mikhailov V.V."/>
        </authorList>
    </citation>
    <scope>NUCLEOTIDE SEQUENCE [LARGE SCALE GENOMIC DNA]</scope>
    <source>
        <strain evidence="1 2">KMM 8518</strain>
    </source>
</reference>